<dbReference type="Gene3D" id="3.30.160.60">
    <property type="entry name" value="Classic Zinc Finger"/>
    <property type="match status" value="5"/>
</dbReference>
<gene>
    <name evidence="9" type="ORF">C0Q70_12562</name>
</gene>
<protein>
    <recommendedName>
        <fullName evidence="8">C2H2-type domain-containing protein</fullName>
    </recommendedName>
</protein>
<dbReference type="Pfam" id="PF13912">
    <property type="entry name" value="zf-C2H2_6"/>
    <property type="match status" value="1"/>
</dbReference>
<dbReference type="Pfam" id="PF00096">
    <property type="entry name" value="zf-C2H2"/>
    <property type="match status" value="2"/>
</dbReference>
<keyword evidence="5" id="KW-0862">Zinc</keyword>
<keyword evidence="4 7" id="KW-0863">Zinc-finger</keyword>
<evidence type="ECO:0000313" key="10">
    <source>
        <dbReference type="Proteomes" id="UP000245119"/>
    </source>
</evidence>
<evidence type="ECO:0000256" key="3">
    <source>
        <dbReference type="ARBA" id="ARBA00022737"/>
    </source>
</evidence>
<evidence type="ECO:0000256" key="5">
    <source>
        <dbReference type="ARBA" id="ARBA00022833"/>
    </source>
</evidence>
<feature type="domain" description="C2H2-type" evidence="8">
    <location>
        <begin position="366"/>
        <end position="393"/>
    </location>
</feature>
<dbReference type="PROSITE" id="PS00028">
    <property type="entry name" value="ZINC_FINGER_C2H2_1"/>
    <property type="match status" value="7"/>
</dbReference>
<reference evidence="9 10" key="1">
    <citation type="submission" date="2018-04" db="EMBL/GenBank/DDBJ databases">
        <title>The genome of golden apple snail Pomacea canaliculata provides insight into stress tolerance and invasive adaptation.</title>
        <authorList>
            <person name="Liu C."/>
            <person name="Liu B."/>
            <person name="Ren Y."/>
            <person name="Zhang Y."/>
            <person name="Wang H."/>
            <person name="Li S."/>
            <person name="Jiang F."/>
            <person name="Yin L."/>
            <person name="Zhang G."/>
            <person name="Qian W."/>
            <person name="Fan W."/>
        </authorList>
    </citation>
    <scope>NUCLEOTIDE SEQUENCE [LARGE SCALE GENOMIC DNA]</scope>
    <source>
        <strain evidence="9">SZHN2017</strain>
        <tissue evidence="9">Muscle</tissue>
    </source>
</reference>
<dbReference type="GO" id="GO:0008270">
    <property type="term" value="F:zinc ion binding"/>
    <property type="evidence" value="ECO:0007669"/>
    <property type="project" value="UniProtKB-KW"/>
</dbReference>
<name>A0A2T7P1W6_POMCA</name>
<feature type="domain" description="C2H2-type" evidence="8">
    <location>
        <begin position="431"/>
        <end position="458"/>
    </location>
</feature>
<feature type="domain" description="C2H2-type" evidence="8">
    <location>
        <begin position="397"/>
        <end position="424"/>
    </location>
</feature>
<dbReference type="InterPro" id="IPR050331">
    <property type="entry name" value="Zinc_finger"/>
</dbReference>
<evidence type="ECO:0000313" key="9">
    <source>
        <dbReference type="EMBL" id="PVD27404.1"/>
    </source>
</evidence>
<keyword evidence="2" id="KW-0479">Metal-binding</keyword>
<feature type="domain" description="C2H2-type" evidence="8">
    <location>
        <begin position="223"/>
        <end position="246"/>
    </location>
</feature>
<evidence type="ECO:0000256" key="4">
    <source>
        <dbReference type="ARBA" id="ARBA00022771"/>
    </source>
</evidence>
<dbReference type="SUPFAM" id="SSF57667">
    <property type="entry name" value="beta-beta-alpha zinc fingers"/>
    <property type="match status" value="4"/>
</dbReference>
<dbReference type="OMA" id="HECTICL"/>
<comment type="subcellular location">
    <subcellularLocation>
        <location evidence="1">Nucleus</location>
    </subcellularLocation>
</comment>
<dbReference type="FunFam" id="3.30.160.60:FF:000446">
    <property type="entry name" value="Zinc finger protein"/>
    <property type="match status" value="1"/>
</dbReference>
<dbReference type="Proteomes" id="UP000245119">
    <property type="component" value="Linkage Group LG7"/>
</dbReference>
<dbReference type="EMBL" id="PZQS01000007">
    <property type="protein sequence ID" value="PVD27404.1"/>
    <property type="molecule type" value="Genomic_DNA"/>
</dbReference>
<dbReference type="PANTHER" id="PTHR16515">
    <property type="entry name" value="PR DOMAIN ZINC FINGER PROTEIN"/>
    <property type="match status" value="1"/>
</dbReference>
<evidence type="ECO:0000256" key="7">
    <source>
        <dbReference type="PROSITE-ProRule" id="PRU00042"/>
    </source>
</evidence>
<keyword evidence="10" id="KW-1185">Reference proteome</keyword>
<dbReference type="FunFam" id="3.30.160.60:FF:001182">
    <property type="entry name" value="Zinc finger, C2H2 type"/>
    <property type="match status" value="1"/>
</dbReference>
<evidence type="ECO:0000256" key="2">
    <source>
        <dbReference type="ARBA" id="ARBA00022723"/>
    </source>
</evidence>
<dbReference type="InterPro" id="IPR013087">
    <property type="entry name" value="Znf_C2H2_type"/>
</dbReference>
<dbReference type="GO" id="GO:0005634">
    <property type="term" value="C:nucleus"/>
    <property type="evidence" value="ECO:0007669"/>
    <property type="project" value="UniProtKB-SubCell"/>
</dbReference>
<feature type="domain" description="C2H2-type" evidence="8">
    <location>
        <begin position="516"/>
        <end position="543"/>
    </location>
</feature>
<dbReference type="OrthoDB" id="3437960at2759"/>
<sequence length="764" mass="85540">MCFQEACSQESLGLQYHLHCSAISELHKSSHLNHPASVSHERAELVHLNEDDIEESLHDGEIITDNNDNDSSKPNCSSNLSVSGIDIDIVDNSSWESENSECNQHCLPLACSLSNDKKSTVIVSNKHQTTKVKQSICPSARHGKRKLQNAVKTNNELGLHKDDKVTSPAFADNLSTSLVGLAKSCNHKRSMRRAGQLDKMLTLSEKRKGGQARHKHGPPSAEFKCLECSKIMCSSRSLRTHLKKAHIKLPTNTLNASTKNANEIQLPDQTRSGIAEPLQEGWALQKDQTVTSTAEQGVNGKCQENILDSPDKKNICLHNAQLKHISRKSIVHKSENPKTVHDRLKLCGGRDLHCGRQQEQPVRKQHVCKKCPAEFLTASQLKIHSKSHATSEPAEVHECTICLKTFPNGRRLRAHRTTHTREERLCPLKRYKCELCGEEFKKNYFLQIHLRYHKGERPYKCPICELTFVTKPERRAHFKKCVVKKKTYLCEQCGSRFGSACTLRKHERVHTGEKPHRCRYCEKAFSRTNTLKIHERQHTGERPYVCDQCTAAFKQRVSLVTHMRSKHNINVTLYSQPRDGPRYTHSVLAWKHHSSDGKPAATDPELCKPSSFAEHASPQCVSTEHVNTVHQHVSVSLAPNFKNESSDMYTLSHVAADIDQTPIPDAPLPQAILMPPSGMIHFSSSSSENIVELGPAARIVSLSQDVPQMRASVDQQTAVLQESHIVSTIQAPEAQILAIPSQETGIFTLCHPSLSAALESVYYN</sequence>
<dbReference type="PROSITE" id="PS50157">
    <property type="entry name" value="ZINC_FINGER_C2H2_2"/>
    <property type="match status" value="7"/>
</dbReference>
<dbReference type="AlphaFoldDB" id="A0A2T7P1W6"/>
<keyword evidence="6" id="KW-0539">Nucleus</keyword>
<proteinExistence type="predicted"/>
<evidence type="ECO:0000259" key="8">
    <source>
        <dbReference type="PROSITE" id="PS50157"/>
    </source>
</evidence>
<evidence type="ECO:0000256" key="1">
    <source>
        <dbReference type="ARBA" id="ARBA00004123"/>
    </source>
</evidence>
<feature type="domain" description="C2H2-type" evidence="8">
    <location>
        <begin position="544"/>
        <end position="567"/>
    </location>
</feature>
<dbReference type="FunFam" id="3.30.160.60:FF:002169">
    <property type="entry name" value="Zgc:174573"/>
    <property type="match status" value="1"/>
</dbReference>
<dbReference type="SMART" id="SM00355">
    <property type="entry name" value="ZnF_C2H2"/>
    <property type="match status" value="8"/>
</dbReference>
<accession>A0A2T7P1W6</accession>
<comment type="caution">
    <text evidence="9">The sequence shown here is derived from an EMBL/GenBank/DDBJ whole genome shotgun (WGS) entry which is preliminary data.</text>
</comment>
<organism evidence="9 10">
    <name type="scientific">Pomacea canaliculata</name>
    <name type="common">Golden apple snail</name>
    <dbReference type="NCBI Taxonomy" id="400727"/>
    <lineage>
        <taxon>Eukaryota</taxon>
        <taxon>Metazoa</taxon>
        <taxon>Spiralia</taxon>
        <taxon>Lophotrochozoa</taxon>
        <taxon>Mollusca</taxon>
        <taxon>Gastropoda</taxon>
        <taxon>Caenogastropoda</taxon>
        <taxon>Architaenioglossa</taxon>
        <taxon>Ampullarioidea</taxon>
        <taxon>Ampullariidae</taxon>
        <taxon>Pomacea</taxon>
    </lineage>
</organism>
<feature type="domain" description="C2H2-type" evidence="8">
    <location>
        <begin position="488"/>
        <end position="515"/>
    </location>
</feature>
<evidence type="ECO:0000256" key="6">
    <source>
        <dbReference type="ARBA" id="ARBA00023242"/>
    </source>
</evidence>
<dbReference type="InterPro" id="IPR036236">
    <property type="entry name" value="Znf_C2H2_sf"/>
</dbReference>
<keyword evidence="3" id="KW-0677">Repeat</keyword>
<dbReference type="GO" id="GO:0010468">
    <property type="term" value="P:regulation of gene expression"/>
    <property type="evidence" value="ECO:0007669"/>
    <property type="project" value="TreeGrafter"/>
</dbReference>
<dbReference type="PANTHER" id="PTHR16515:SF49">
    <property type="entry name" value="GASTRULA ZINC FINGER PROTEIN XLCGF49.1-LIKE-RELATED"/>
    <property type="match status" value="1"/>
</dbReference>